<dbReference type="KEGG" id="mjl:Mjls_0022"/>
<proteinExistence type="predicted"/>
<evidence type="ECO:0000256" key="1">
    <source>
        <dbReference type="SAM" id="MobiDB-lite"/>
    </source>
</evidence>
<feature type="region of interest" description="Disordered" evidence="1">
    <location>
        <begin position="62"/>
        <end position="106"/>
    </location>
</feature>
<gene>
    <name evidence="2" type="ordered locus">Mjls_0022</name>
</gene>
<sequence length="106" mass="11590">MDPKLDRHSLVVVGPDGPGKSDVVDAIDFALTDTVAAEAVRAGGVNLIEHRLHVHALQLLGAPRGRPPAGSDALQRLWRPTRRRPQRSVESYCRPTLAKHRGHEPV</sequence>
<reference evidence="2" key="1">
    <citation type="submission" date="2007-02" db="EMBL/GenBank/DDBJ databases">
        <title>Complete sequence of Mycobacterium sp. JLS.</title>
        <authorList>
            <consortium name="US DOE Joint Genome Institute"/>
            <person name="Copeland A."/>
            <person name="Lucas S."/>
            <person name="Lapidus A."/>
            <person name="Barry K."/>
            <person name="Detter J.C."/>
            <person name="Glavina del Rio T."/>
            <person name="Hammon N."/>
            <person name="Israni S."/>
            <person name="Dalin E."/>
            <person name="Tice H."/>
            <person name="Pitluck S."/>
            <person name="Chain P."/>
            <person name="Malfatti S."/>
            <person name="Shin M."/>
            <person name="Vergez L."/>
            <person name="Schmutz J."/>
            <person name="Larimer F."/>
            <person name="Land M."/>
            <person name="Hauser L."/>
            <person name="Kyrpides N."/>
            <person name="Mikhailova N."/>
            <person name="Miller C.D."/>
            <person name="Anderson A.J."/>
            <person name="Sims R.C."/>
            <person name="Richardson P."/>
        </authorList>
    </citation>
    <scope>NUCLEOTIDE SEQUENCE [LARGE SCALE GENOMIC DNA]</scope>
    <source>
        <strain evidence="2">JLS</strain>
    </source>
</reference>
<dbReference type="EMBL" id="CP000580">
    <property type="protein sequence ID" value="ABN95835.1"/>
    <property type="molecule type" value="Genomic_DNA"/>
</dbReference>
<accession>A0A5Q5C9N2</accession>
<dbReference type="AlphaFoldDB" id="A0A5Q5C9N2"/>
<feature type="compositionally biased region" description="Basic residues" evidence="1">
    <location>
        <begin position="97"/>
        <end position="106"/>
    </location>
</feature>
<organism evidence="2">
    <name type="scientific">Mycobacterium sp. (strain JLS)</name>
    <dbReference type="NCBI Taxonomy" id="164757"/>
    <lineage>
        <taxon>Bacteria</taxon>
        <taxon>Bacillati</taxon>
        <taxon>Actinomycetota</taxon>
        <taxon>Actinomycetes</taxon>
        <taxon>Mycobacteriales</taxon>
        <taxon>Mycobacteriaceae</taxon>
        <taxon>Mycobacterium</taxon>
    </lineage>
</organism>
<protein>
    <submittedName>
        <fullName evidence="2">Uncharacterized protein</fullName>
    </submittedName>
</protein>
<evidence type="ECO:0000313" key="2">
    <source>
        <dbReference type="EMBL" id="ABN95835.1"/>
    </source>
</evidence>
<name>A0A5Q5C9N2_MYCSJ</name>